<accession>A0ABP0GA39</accession>
<keyword evidence="1" id="KW-0645">Protease</keyword>
<feature type="domain" description="OTU" evidence="2">
    <location>
        <begin position="153"/>
        <end position="285"/>
    </location>
</feature>
<dbReference type="PANTHER" id="PTHR12419">
    <property type="entry name" value="OTU DOMAIN CONTAINING PROTEIN"/>
    <property type="match status" value="1"/>
</dbReference>
<gene>
    <name evidence="3" type="ORF">CVLEPA_LOCUS20663</name>
</gene>
<keyword evidence="1" id="KW-0788">Thiol protease</keyword>
<dbReference type="SUPFAM" id="SSF54001">
    <property type="entry name" value="Cysteine proteinases"/>
    <property type="match status" value="1"/>
</dbReference>
<comment type="caution">
    <text evidence="3">The sequence shown here is derived from an EMBL/GenBank/DDBJ whole genome shotgun (WGS) entry which is preliminary data.</text>
</comment>
<evidence type="ECO:0000313" key="4">
    <source>
        <dbReference type="Proteomes" id="UP001642483"/>
    </source>
</evidence>
<evidence type="ECO:0000259" key="2">
    <source>
        <dbReference type="PROSITE" id="PS50802"/>
    </source>
</evidence>
<evidence type="ECO:0000256" key="1">
    <source>
        <dbReference type="ARBA" id="ARBA00022807"/>
    </source>
</evidence>
<dbReference type="InterPro" id="IPR003323">
    <property type="entry name" value="OTU_dom"/>
</dbReference>
<protein>
    <recommendedName>
        <fullName evidence="2">OTU domain-containing protein</fullName>
    </recommendedName>
</protein>
<reference evidence="3 4" key="1">
    <citation type="submission" date="2024-02" db="EMBL/GenBank/DDBJ databases">
        <authorList>
            <person name="Daric V."/>
            <person name="Darras S."/>
        </authorList>
    </citation>
    <scope>NUCLEOTIDE SEQUENCE [LARGE SCALE GENOMIC DNA]</scope>
</reference>
<keyword evidence="4" id="KW-1185">Reference proteome</keyword>
<dbReference type="EMBL" id="CAWYQH010000108">
    <property type="protein sequence ID" value="CAK8688670.1"/>
    <property type="molecule type" value="Genomic_DNA"/>
</dbReference>
<proteinExistence type="predicted"/>
<organism evidence="3 4">
    <name type="scientific">Clavelina lepadiformis</name>
    <name type="common">Light-bulb sea squirt</name>
    <name type="synonym">Ascidia lepadiformis</name>
    <dbReference type="NCBI Taxonomy" id="159417"/>
    <lineage>
        <taxon>Eukaryota</taxon>
        <taxon>Metazoa</taxon>
        <taxon>Chordata</taxon>
        <taxon>Tunicata</taxon>
        <taxon>Ascidiacea</taxon>
        <taxon>Aplousobranchia</taxon>
        <taxon>Clavelinidae</taxon>
        <taxon>Clavelina</taxon>
    </lineage>
</organism>
<dbReference type="PROSITE" id="PS50802">
    <property type="entry name" value="OTU"/>
    <property type="match status" value="1"/>
</dbReference>
<dbReference type="Gene3D" id="3.90.70.80">
    <property type="match status" value="1"/>
</dbReference>
<dbReference type="PANTHER" id="PTHR12419:SF101">
    <property type="entry name" value="OTU DOMAIN-CONTAINING PROTEIN 1"/>
    <property type="match status" value="1"/>
</dbReference>
<dbReference type="Pfam" id="PF02338">
    <property type="entry name" value="OTU"/>
    <property type="match status" value="1"/>
</dbReference>
<name>A0ABP0GA39_CLALP</name>
<dbReference type="Proteomes" id="UP001642483">
    <property type="component" value="Unassembled WGS sequence"/>
</dbReference>
<evidence type="ECO:0000313" key="3">
    <source>
        <dbReference type="EMBL" id="CAK8688670.1"/>
    </source>
</evidence>
<sequence>MTNNPKLTCWSKNAKYAQQFSLIYPWEKLTNLGYDSWWIDAGIHPSSDILRTPSLTKHPSFTESGDEIALHSTASSSKKEKHKNVESSASNSSTWLKWPFSDEHKDRSCLPTISSKKSKDSLQCHDTVDGPSPNKSKSEIEIQNDYLEEKYGLYRFQIIQDGNCLYRALAQALIHDQSKHLIVRKEVVQFISENRKDFENIVEGDFDIFLNEAIQDGVWATYIEILALTRLLDINVIIVTGGFSSDPKVHITCHHFDPHNEKLTPKDTVWLSWLSSGHYDVILKKKMRNRVYDEWAAAKTNRMKSDEEFAKQLAQDETEYWDNGSRPEDKANGPCVKCKKQNRVNKQDDVETMLAQDEEYARILQEEEDMAYVDVLNYDQYV</sequence>
<dbReference type="InterPro" id="IPR050704">
    <property type="entry name" value="Peptidase_C85-like"/>
</dbReference>
<dbReference type="InterPro" id="IPR038765">
    <property type="entry name" value="Papain-like_cys_pep_sf"/>
</dbReference>
<keyword evidence="1" id="KW-0378">Hydrolase</keyword>